<keyword evidence="2" id="KW-1185">Reference proteome</keyword>
<comment type="caution">
    <text evidence="1">The sequence shown here is derived from an EMBL/GenBank/DDBJ whole genome shotgun (WGS) entry which is preliminary data.</text>
</comment>
<organism evidence="1 2">
    <name type="scientific">Lithocarpus litseifolius</name>
    <dbReference type="NCBI Taxonomy" id="425828"/>
    <lineage>
        <taxon>Eukaryota</taxon>
        <taxon>Viridiplantae</taxon>
        <taxon>Streptophyta</taxon>
        <taxon>Embryophyta</taxon>
        <taxon>Tracheophyta</taxon>
        <taxon>Spermatophyta</taxon>
        <taxon>Magnoliopsida</taxon>
        <taxon>eudicotyledons</taxon>
        <taxon>Gunneridae</taxon>
        <taxon>Pentapetalae</taxon>
        <taxon>rosids</taxon>
        <taxon>fabids</taxon>
        <taxon>Fagales</taxon>
        <taxon>Fagaceae</taxon>
        <taxon>Lithocarpus</taxon>
    </lineage>
</organism>
<evidence type="ECO:0008006" key="3">
    <source>
        <dbReference type="Google" id="ProtNLM"/>
    </source>
</evidence>
<evidence type="ECO:0000313" key="1">
    <source>
        <dbReference type="EMBL" id="KAL0015191.1"/>
    </source>
</evidence>
<evidence type="ECO:0000313" key="2">
    <source>
        <dbReference type="Proteomes" id="UP001459277"/>
    </source>
</evidence>
<dbReference type="AlphaFoldDB" id="A0AAW2DXM9"/>
<feature type="non-terminal residue" evidence="1">
    <location>
        <position position="79"/>
    </location>
</feature>
<dbReference type="EMBL" id="JAZDWU010000001">
    <property type="protein sequence ID" value="KAL0015191.1"/>
    <property type="molecule type" value="Genomic_DNA"/>
</dbReference>
<sequence>MKPQRRAYAFVAVNMQGAKMFSGVNCSLVNTAIGALLEAMVEAGIIAKNYGIQHVLFLTDRVKLHQVFKSRKNTDWLDS</sequence>
<proteinExistence type="predicted"/>
<dbReference type="Proteomes" id="UP001459277">
    <property type="component" value="Unassembled WGS sequence"/>
</dbReference>
<accession>A0AAW2DXM9</accession>
<gene>
    <name evidence="1" type="ORF">SO802_002260</name>
</gene>
<name>A0AAW2DXM9_9ROSI</name>
<reference evidence="1 2" key="1">
    <citation type="submission" date="2024-01" db="EMBL/GenBank/DDBJ databases">
        <title>A telomere-to-telomere, gap-free genome of sweet tea (Lithocarpus litseifolius).</title>
        <authorList>
            <person name="Zhou J."/>
        </authorList>
    </citation>
    <scope>NUCLEOTIDE SEQUENCE [LARGE SCALE GENOMIC DNA]</scope>
    <source>
        <strain evidence="1">Zhou-2022a</strain>
        <tissue evidence="1">Leaf</tissue>
    </source>
</reference>
<protein>
    <recommendedName>
        <fullName evidence="3">RNase H type-1 domain-containing protein</fullName>
    </recommendedName>
</protein>